<feature type="compositionally biased region" description="Polar residues" evidence="1">
    <location>
        <begin position="47"/>
        <end position="60"/>
    </location>
</feature>
<dbReference type="EnsemblPlants" id="AET6Gv20347200.4">
    <property type="protein sequence ID" value="AET6Gv20347200.4"/>
    <property type="gene ID" value="AET6Gv20347200"/>
</dbReference>
<dbReference type="Gramene" id="AET6Gv20347200.4">
    <property type="protein sequence ID" value="AET6Gv20347200.4"/>
    <property type="gene ID" value="AET6Gv20347200"/>
</dbReference>
<accession>A0A453NER5</accession>
<feature type="region of interest" description="Disordered" evidence="1">
    <location>
        <begin position="16"/>
        <end position="145"/>
    </location>
</feature>
<proteinExistence type="predicted"/>
<evidence type="ECO:0000256" key="1">
    <source>
        <dbReference type="SAM" id="MobiDB-lite"/>
    </source>
</evidence>
<organism evidence="2 3">
    <name type="scientific">Aegilops tauschii subsp. strangulata</name>
    <name type="common">Goatgrass</name>
    <dbReference type="NCBI Taxonomy" id="200361"/>
    <lineage>
        <taxon>Eukaryota</taxon>
        <taxon>Viridiplantae</taxon>
        <taxon>Streptophyta</taxon>
        <taxon>Embryophyta</taxon>
        <taxon>Tracheophyta</taxon>
        <taxon>Spermatophyta</taxon>
        <taxon>Magnoliopsida</taxon>
        <taxon>Liliopsida</taxon>
        <taxon>Poales</taxon>
        <taxon>Poaceae</taxon>
        <taxon>BOP clade</taxon>
        <taxon>Pooideae</taxon>
        <taxon>Triticodae</taxon>
        <taxon>Triticeae</taxon>
        <taxon>Triticinae</taxon>
        <taxon>Aegilops</taxon>
    </lineage>
</organism>
<dbReference type="EnsemblPlants" id="AET6Gv20347200.3">
    <property type="protein sequence ID" value="AET6Gv20347200.3"/>
    <property type="gene ID" value="AET6Gv20347200"/>
</dbReference>
<name>A0A453NER5_AEGTS</name>
<sequence length="145" mass="16239">MITVAIVRIASREWRRDHHLSSHIAGGETSSPLAPMEHHHWPATPQRHLTANHNNQSGKATTHPLPMTSCRNHTAATEADSSTHIHNPPTIPRWRLQEDNDAGAPPSPGRMQPRFSPGMRWMEEGEGGNRAPPQEGKRGRSHCWR</sequence>
<reference evidence="3" key="1">
    <citation type="journal article" date="2014" name="Science">
        <title>Ancient hybridizations among the ancestral genomes of bread wheat.</title>
        <authorList>
            <consortium name="International Wheat Genome Sequencing Consortium,"/>
            <person name="Marcussen T."/>
            <person name="Sandve S.R."/>
            <person name="Heier L."/>
            <person name="Spannagl M."/>
            <person name="Pfeifer M."/>
            <person name="Jakobsen K.S."/>
            <person name="Wulff B.B."/>
            <person name="Steuernagel B."/>
            <person name="Mayer K.F."/>
            <person name="Olsen O.A."/>
        </authorList>
    </citation>
    <scope>NUCLEOTIDE SEQUENCE [LARGE SCALE GENOMIC DNA]</scope>
    <source>
        <strain evidence="3">cv. AL8/78</strain>
    </source>
</reference>
<keyword evidence="3" id="KW-1185">Reference proteome</keyword>
<evidence type="ECO:0000313" key="2">
    <source>
        <dbReference type="EnsemblPlants" id="AET6Gv20347200.3"/>
    </source>
</evidence>
<protein>
    <submittedName>
        <fullName evidence="2">Uncharacterized protein</fullName>
    </submittedName>
</protein>
<evidence type="ECO:0000313" key="3">
    <source>
        <dbReference type="Proteomes" id="UP000015105"/>
    </source>
</evidence>
<dbReference type="AlphaFoldDB" id="A0A453NER5"/>
<reference evidence="2" key="4">
    <citation type="submission" date="2019-03" db="UniProtKB">
        <authorList>
            <consortium name="EnsemblPlants"/>
        </authorList>
    </citation>
    <scope>IDENTIFICATION</scope>
</reference>
<reference evidence="2" key="3">
    <citation type="journal article" date="2017" name="Nature">
        <title>Genome sequence of the progenitor of the wheat D genome Aegilops tauschii.</title>
        <authorList>
            <person name="Luo M.C."/>
            <person name="Gu Y.Q."/>
            <person name="Puiu D."/>
            <person name="Wang H."/>
            <person name="Twardziok S.O."/>
            <person name="Deal K.R."/>
            <person name="Huo N."/>
            <person name="Zhu T."/>
            <person name="Wang L."/>
            <person name="Wang Y."/>
            <person name="McGuire P.E."/>
            <person name="Liu S."/>
            <person name="Long H."/>
            <person name="Ramasamy R.K."/>
            <person name="Rodriguez J.C."/>
            <person name="Van S.L."/>
            <person name="Yuan L."/>
            <person name="Wang Z."/>
            <person name="Xia Z."/>
            <person name="Xiao L."/>
            <person name="Anderson O.D."/>
            <person name="Ouyang S."/>
            <person name="Liang Y."/>
            <person name="Zimin A.V."/>
            <person name="Pertea G."/>
            <person name="Qi P."/>
            <person name="Bennetzen J.L."/>
            <person name="Dai X."/>
            <person name="Dawson M.W."/>
            <person name="Muller H.G."/>
            <person name="Kugler K."/>
            <person name="Rivarola-Duarte L."/>
            <person name="Spannagl M."/>
            <person name="Mayer K.F.X."/>
            <person name="Lu F.H."/>
            <person name="Bevan M.W."/>
            <person name="Leroy P."/>
            <person name="Li P."/>
            <person name="You F.M."/>
            <person name="Sun Q."/>
            <person name="Liu Z."/>
            <person name="Lyons E."/>
            <person name="Wicker T."/>
            <person name="Salzberg S.L."/>
            <person name="Devos K.M."/>
            <person name="Dvorak J."/>
        </authorList>
    </citation>
    <scope>NUCLEOTIDE SEQUENCE [LARGE SCALE GENOMIC DNA]</scope>
    <source>
        <strain evidence="2">cv. AL8/78</strain>
    </source>
</reference>
<dbReference type="Proteomes" id="UP000015105">
    <property type="component" value="Chromosome 6D"/>
</dbReference>
<feature type="compositionally biased region" description="Polar residues" evidence="1">
    <location>
        <begin position="69"/>
        <end position="85"/>
    </location>
</feature>
<reference evidence="2" key="5">
    <citation type="journal article" date="2021" name="G3 (Bethesda)">
        <title>Aegilops tauschii genome assembly Aet v5.0 features greater sequence contiguity and improved annotation.</title>
        <authorList>
            <person name="Wang L."/>
            <person name="Zhu T."/>
            <person name="Rodriguez J.C."/>
            <person name="Deal K.R."/>
            <person name="Dubcovsky J."/>
            <person name="McGuire P.E."/>
            <person name="Lux T."/>
            <person name="Spannagl M."/>
            <person name="Mayer K.F.X."/>
            <person name="Baldrich P."/>
            <person name="Meyers B.C."/>
            <person name="Huo N."/>
            <person name="Gu Y.Q."/>
            <person name="Zhou H."/>
            <person name="Devos K.M."/>
            <person name="Bennetzen J.L."/>
            <person name="Unver T."/>
            <person name="Budak H."/>
            <person name="Gulick P.J."/>
            <person name="Galiba G."/>
            <person name="Kalapos B."/>
            <person name="Nelson D.R."/>
            <person name="Li P."/>
            <person name="You F.M."/>
            <person name="Luo M.C."/>
            <person name="Dvorak J."/>
        </authorList>
    </citation>
    <scope>NUCLEOTIDE SEQUENCE [LARGE SCALE GENOMIC DNA]</scope>
    <source>
        <strain evidence="2">cv. AL8/78</strain>
    </source>
</reference>
<reference evidence="3" key="2">
    <citation type="journal article" date="2017" name="Nat. Plants">
        <title>The Aegilops tauschii genome reveals multiple impacts of transposons.</title>
        <authorList>
            <person name="Zhao G."/>
            <person name="Zou C."/>
            <person name="Li K."/>
            <person name="Wang K."/>
            <person name="Li T."/>
            <person name="Gao L."/>
            <person name="Zhang X."/>
            <person name="Wang H."/>
            <person name="Yang Z."/>
            <person name="Liu X."/>
            <person name="Jiang W."/>
            <person name="Mao L."/>
            <person name="Kong X."/>
            <person name="Jiao Y."/>
            <person name="Jia J."/>
        </authorList>
    </citation>
    <scope>NUCLEOTIDE SEQUENCE [LARGE SCALE GENOMIC DNA]</scope>
    <source>
        <strain evidence="3">cv. AL8/78</strain>
    </source>
</reference>
<dbReference type="Gramene" id="AET6Gv20347200.3">
    <property type="protein sequence ID" value="AET6Gv20347200.3"/>
    <property type="gene ID" value="AET6Gv20347200"/>
</dbReference>